<feature type="compositionally biased region" description="Acidic residues" evidence="6">
    <location>
        <begin position="182"/>
        <end position="192"/>
    </location>
</feature>
<gene>
    <name evidence="8" type="ORF">LAESUDRAFT_756366</name>
</gene>
<feature type="coiled-coil region" evidence="5">
    <location>
        <begin position="226"/>
        <end position="260"/>
    </location>
</feature>
<dbReference type="InterPro" id="IPR001841">
    <property type="entry name" value="Znf_RING"/>
</dbReference>
<dbReference type="PROSITE" id="PS50089">
    <property type="entry name" value="ZF_RING_2"/>
    <property type="match status" value="1"/>
</dbReference>
<feature type="region of interest" description="Disordered" evidence="6">
    <location>
        <begin position="401"/>
        <end position="448"/>
    </location>
</feature>
<dbReference type="STRING" id="1314785.A0A165GD21"/>
<keyword evidence="1" id="KW-0479">Metal-binding</keyword>
<organism evidence="8 9">
    <name type="scientific">Laetiporus sulphureus 93-53</name>
    <dbReference type="NCBI Taxonomy" id="1314785"/>
    <lineage>
        <taxon>Eukaryota</taxon>
        <taxon>Fungi</taxon>
        <taxon>Dikarya</taxon>
        <taxon>Basidiomycota</taxon>
        <taxon>Agaricomycotina</taxon>
        <taxon>Agaricomycetes</taxon>
        <taxon>Polyporales</taxon>
        <taxon>Laetiporus</taxon>
    </lineage>
</organism>
<dbReference type="CDD" id="cd16449">
    <property type="entry name" value="RING-HC"/>
    <property type="match status" value="1"/>
</dbReference>
<dbReference type="InParanoid" id="A0A165GD21"/>
<dbReference type="OrthoDB" id="6105938at2759"/>
<evidence type="ECO:0000256" key="6">
    <source>
        <dbReference type="SAM" id="MobiDB-lite"/>
    </source>
</evidence>
<evidence type="ECO:0000256" key="3">
    <source>
        <dbReference type="ARBA" id="ARBA00022833"/>
    </source>
</evidence>
<dbReference type="PROSITE" id="PS00518">
    <property type="entry name" value="ZF_RING_1"/>
    <property type="match status" value="1"/>
</dbReference>
<keyword evidence="9" id="KW-1185">Reference proteome</keyword>
<dbReference type="Gene3D" id="3.30.40.10">
    <property type="entry name" value="Zinc/RING finger domain, C3HC4 (zinc finger)"/>
    <property type="match status" value="1"/>
</dbReference>
<dbReference type="InterPro" id="IPR017907">
    <property type="entry name" value="Znf_RING_CS"/>
</dbReference>
<evidence type="ECO:0000256" key="5">
    <source>
        <dbReference type="SAM" id="Coils"/>
    </source>
</evidence>
<feature type="compositionally biased region" description="Low complexity" evidence="6">
    <location>
        <begin position="1"/>
        <end position="11"/>
    </location>
</feature>
<dbReference type="InterPro" id="IPR013083">
    <property type="entry name" value="Znf_RING/FYVE/PHD"/>
</dbReference>
<evidence type="ECO:0000256" key="4">
    <source>
        <dbReference type="PROSITE-ProRule" id="PRU00175"/>
    </source>
</evidence>
<keyword evidence="3" id="KW-0862">Zinc</keyword>
<dbReference type="Proteomes" id="UP000076871">
    <property type="component" value="Unassembled WGS sequence"/>
</dbReference>
<name>A0A165GD21_9APHY</name>
<feature type="domain" description="RING-type" evidence="7">
    <location>
        <begin position="314"/>
        <end position="366"/>
    </location>
</feature>
<feature type="compositionally biased region" description="Basic and acidic residues" evidence="6">
    <location>
        <begin position="193"/>
        <end position="226"/>
    </location>
</feature>
<dbReference type="GO" id="GO:0008270">
    <property type="term" value="F:zinc ion binding"/>
    <property type="evidence" value="ECO:0007669"/>
    <property type="project" value="UniProtKB-KW"/>
</dbReference>
<feature type="region of interest" description="Disordered" evidence="6">
    <location>
        <begin position="1"/>
        <end position="226"/>
    </location>
</feature>
<evidence type="ECO:0000313" key="8">
    <source>
        <dbReference type="EMBL" id="KZT10182.1"/>
    </source>
</evidence>
<dbReference type="RefSeq" id="XP_040767922.1">
    <property type="nucleotide sequence ID" value="XM_040912164.1"/>
</dbReference>
<feature type="compositionally biased region" description="Basic and acidic residues" evidence="6">
    <location>
        <begin position="117"/>
        <end position="130"/>
    </location>
</feature>
<feature type="compositionally biased region" description="Polar residues" evidence="6">
    <location>
        <begin position="134"/>
        <end position="147"/>
    </location>
</feature>
<feature type="compositionally biased region" description="Low complexity" evidence="6">
    <location>
        <begin position="82"/>
        <end position="116"/>
    </location>
</feature>
<dbReference type="GeneID" id="63829192"/>
<evidence type="ECO:0000256" key="1">
    <source>
        <dbReference type="ARBA" id="ARBA00022723"/>
    </source>
</evidence>
<evidence type="ECO:0000256" key="2">
    <source>
        <dbReference type="ARBA" id="ARBA00022771"/>
    </source>
</evidence>
<accession>A0A165GD21</accession>
<dbReference type="SUPFAM" id="SSF57850">
    <property type="entry name" value="RING/U-box"/>
    <property type="match status" value="1"/>
</dbReference>
<sequence length="483" mass="53949">MPVSTRSGSTRSRTRTKNKKDVRTRDATVAARKKTTRRRSARLTSQVAEKKDVDMWVELPEGPVAKKPRLDKANSVPPPTPKAKAAASALSNSKIKAAAIASAASRAKASATASAASKEKVAEAAARELARMTLTPNLSEPSASSQRRNTRAELDSSIRRSSRKSTARKSIQIDEAEKSNEADDAQTVDQADEAPKFKQVDEAGRKRNQLDEEQLKKKTADLRDGQRMLKRKRDEFEMEFEKMRAELDKRETAIKKKEGQLSRIDKQLDKRLEAIQKKETAFKKREQETNDLALSLSVDRTQEAMTQLEEQWTCVLCYDIMACPANLTPAQCGHTFCALCILKWFFTHLHDDCGGWHFALECPLCRTVLPVPPEVAPRPMYTCPFSLNRLADTVLTDLIDGLRGPDNRNQSTGSGKGKKKAVDAGSSISDAWNEGGASRNEWKDRDRRGREELQFVVNSWTRLTQNDMQVLKGRLAPPANNAR</sequence>
<dbReference type="AlphaFoldDB" id="A0A165GD21"/>
<dbReference type="Pfam" id="PF00097">
    <property type="entry name" value="zf-C3HC4"/>
    <property type="match status" value="1"/>
</dbReference>
<feature type="compositionally biased region" description="Basic and acidic residues" evidence="6">
    <location>
        <begin position="171"/>
        <end position="181"/>
    </location>
</feature>
<proteinExistence type="predicted"/>
<keyword evidence="5" id="KW-0175">Coiled coil</keyword>
<dbReference type="InterPro" id="IPR018957">
    <property type="entry name" value="Znf_C3HC4_RING-type"/>
</dbReference>
<evidence type="ECO:0000259" key="7">
    <source>
        <dbReference type="PROSITE" id="PS50089"/>
    </source>
</evidence>
<reference evidence="8 9" key="1">
    <citation type="journal article" date="2016" name="Mol. Biol. Evol.">
        <title>Comparative Genomics of Early-Diverging Mushroom-Forming Fungi Provides Insights into the Origins of Lignocellulose Decay Capabilities.</title>
        <authorList>
            <person name="Nagy L.G."/>
            <person name="Riley R."/>
            <person name="Tritt A."/>
            <person name="Adam C."/>
            <person name="Daum C."/>
            <person name="Floudas D."/>
            <person name="Sun H."/>
            <person name="Yadav J.S."/>
            <person name="Pangilinan J."/>
            <person name="Larsson K.H."/>
            <person name="Matsuura K."/>
            <person name="Barry K."/>
            <person name="Labutti K."/>
            <person name="Kuo R."/>
            <person name="Ohm R.A."/>
            <person name="Bhattacharya S.S."/>
            <person name="Shirouzu T."/>
            <person name="Yoshinaga Y."/>
            <person name="Martin F.M."/>
            <person name="Grigoriev I.V."/>
            <person name="Hibbett D.S."/>
        </authorList>
    </citation>
    <scope>NUCLEOTIDE SEQUENCE [LARGE SCALE GENOMIC DNA]</scope>
    <source>
        <strain evidence="8 9">93-53</strain>
    </source>
</reference>
<dbReference type="EMBL" id="KV427610">
    <property type="protein sequence ID" value="KZT10182.1"/>
    <property type="molecule type" value="Genomic_DNA"/>
</dbReference>
<protein>
    <recommendedName>
        <fullName evidence="7">RING-type domain-containing protein</fullName>
    </recommendedName>
</protein>
<keyword evidence="2 4" id="KW-0863">Zinc-finger</keyword>
<evidence type="ECO:0000313" key="9">
    <source>
        <dbReference type="Proteomes" id="UP000076871"/>
    </source>
</evidence>
<feature type="compositionally biased region" description="Basic residues" evidence="6">
    <location>
        <begin position="31"/>
        <end position="41"/>
    </location>
</feature>